<sequence length="268" mass="28371">MPVELRDMKVDFISLVSKGANGKRIIWKAGDERPEGADAFETPLRKLVKSDEKRVVYGIVYGPGQVDSQGEYAEKGEIEKAAYGFMKGLRLLNVDAQHDFDPKAAFVAESWITKGADPLFPDEPEGSWAVGIRVEDEALWASVKKGELAGLSMAGYAAKVRKGEDGVLAKMEQFFTSLLKAVEGAEAKNAQPGQPAETKPGAGAPAGEAAAEAEAVAKIAKALEGIPALTESIAKLDERIKALETATPGQMSKGVDGNGADDGSYGFL</sequence>
<name>A0AB94IXX0_9BACT</name>
<evidence type="ECO:0000256" key="1">
    <source>
        <dbReference type="SAM" id="MobiDB-lite"/>
    </source>
</evidence>
<feature type="compositionally biased region" description="Low complexity" evidence="1">
    <location>
        <begin position="195"/>
        <end position="208"/>
    </location>
</feature>
<protein>
    <recommendedName>
        <fullName evidence="2">Phage-like element PBSX protein XkdF domain-containing protein</fullName>
    </recommendedName>
</protein>
<feature type="region of interest" description="Disordered" evidence="1">
    <location>
        <begin position="247"/>
        <end position="268"/>
    </location>
</feature>
<dbReference type="KEGG" id="sbr:SY1_15990"/>
<feature type="domain" description="Phage-like element PBSX protein XkdF" evidence="2">
    <location>
        <begin position="47"/>
        <end position="159"/>
    </location>
</feature>
<feature type="region of interest" description="Disordered" evidence="1">
    <location>
        <begin position="186"/>
        <end position="208"/>
    </location>
</feature>
<keyword evidence="4" id="KW-1185">Reference proteome</keyword>
<dbReference type="Proteomes" id="UP000008957">
    <property type="component" value="Chromosome"/>
</dbReference>
<accession>A0AB94IXX0</accession>
<evidence type="ECO:0000313" key="3">
    <source>
        <dbReference type="EMBL" id="CBL28585.1"/>
    </source>
</evidence>
<dbReference type="Pfam" id="PF14550">
    <property type="entry name" value="Peptidase_S78_2"/>
    <property type="match status" value="1"/>
</dbReference>
<dbReference type="EMBL" id="FP929056">
    <property type="protein sequence ID" value="CBL28585.1"/>
    <property type="molecule type" value="Genomic_DNA"/>
</dbReference>
<reference evidence="3 4" key="2">
    <citation type="submission" date="2010-03" db="EMBL/GenBank/DDBJ databases">
        <authorList>
            <person name="Pajon A."/>
        </authorList>
    </citation>
    <scope>NUCLEOTIDE SEQUENCE [LARGE SCALE GENOMIC DNA]</scope>
    <source>
        <strain evidence="3 4">SGP1</strain>
    </source>
</reference>
<proteinExistence type="predicted"/>
<dbReference type="InterPro" id="IPR027924">
    <property type="entry name" value="XkdF"/>
</dbReference>
<organism evidence="3 4">
    <name type="scientific">Fretibacterium fastidiosum</name>
    <dbReference type="NCBI Taxonomy" id="651822"/>
    <lineage>
        <taxon>Bacteria</taxon>
        <taxon>Thermotogati</taxon>
        <taxon>Synergistota</taxon>
        <taxon>Synergistia</taxon>
        <taxon>Synergistales</taxon>
        <taxon>Aminobacteriaceae</taxon>
        <taxon>Fretibacterium</taxon>
    </lineage>
</organism>
<evidence type="ECO:0000259" key="2">
    <source>
        <dbReference type="Pfam" id="PF14550"/>
    </source>
</evidence>
<reference evidence="4" key="1">
    <citation type="submission" date="2010-03" db="EMBL/GenBank/DDBJ databases">
        <title>The genome sequence of Synergistetes sp. SGP1.</title>
        <authorList>
            <consortium name="metaHIT consortium -- http://www.metahit.eu/"/>
            <person name="Pajon A."/>
            <person name="Turner K."/>
            <person name="Parkhill J."/>
            <person name="Wade W."/>
            <person name="Vartoukian S."/>
        </authorList>
    </citation>
    <scope>NUCLEOTIDE SEQUENCE [LARGE SCALE GENOMIC DNA]</scope>
    <source>
        <strain evidence="4">SGP1</strain>
    </source>
</reference>
<dbReference type="AlphaFoldDB" id="A0AB94IXX0"/>
<evidence type="ECO:0000313" key="4">
    <source>
        <dbReference type="Proteomes" id="UP000008957"/>
    </source>
</evidence>
<gene>
    <name evidence="3" type="ORF">SY1_15990</name>
</gene>